<dbReference type="PROSITE" id="PS50893">
    <property type="entry name" value="ABC_TRANSPORTER_2"/>
    <property type="match status" value="2"/>
</dbReference>
<organism evidence="6 7">
    <name type="scientific">Klenkia sesuvii</name>
    <dbReference type="NCBI Taxonomy" id="3103137"/>
    <lineage>
        <taxon>Bacteria</taxon>
        <taxon>Bacillati</taxon>
        <taxon>Actinomycetota</taxon>
        <taxon>Actinomycetes</taxon>
        <taxon>Geodermatophilales</taxon>
        <taxon>Geodermatophilaceae</taxon>
        <taxon>Klenkia</taxon>
    </lineage>
</organism>
<dbReference type="InterPro" id="IPR003439">
    <property type="entry name" value="ABC_transporter-like_ATP-bd"/>
</dbReference>
<evidence type="ECO:0000256" key="2">
    <source>
        <dbReference type="ARBA" id="ARBA00022737"/>
    </source>
</evidence>
<evidence type="ECO:0000313" key="7">
    <source>
        <dbReference type="Proteomes" id="UP001361570"/>
    </source>
</evidence>
<dbReference type="PROSITE" id="PS00211">
    <property type="entry name" value="ABC_TRANSPORTER_1"/>
    <property type="match status" value="1"/>
</dbReference>
<evidence type="ECO:0000256" key="1">
    <source>
        <dbReference type="ARBA" id="ARBA00022448"/>
    </source>
</evidence>
<dbReference type="GO" id="GO:0005524">
    <property type="term" value="F:ATP binding"/>
    <property type="evidence" value="ECO:0007669"/>
    <property type="project" value="UniProtKB-KW"/>
</dbReference>
<name>A0ABU8DT43_9ACTN</name>
<dbReference type="InterPro" id="IPR017871">
    <property type="entry name" value="ABC_transporter-like_CS"/>
</dbReference>
<dbReference type="Gene3D" id="3.40.50.300">
    <property type="entry name" value="P-loop containing nucleotide triphosphate hydrolases"/>
    <property type="match status" value="2"/>
</dbReference>
<dbReference type="EMBL" id="JBAPLU010000004">
    <property type="protein sequence ID" value="MEI4271187.1"/>
    <property type="molecule type" value="Genomic_DNA"/>
</dbReference>
<dbReference type="Pfam" id="PF00005">
    <property type="entry name" value="ABC_tran"/>
    <property type="match status" value="2"/>
</dbReference>
<dbReference type="RefSeq" id="WP_336403328.1">
    <property type="nucleotide sequence ID" value="NZ_JBAPLU010000004.1"/>
</dbReference>
<dbReference type="InterPro" id="IPR003593">
    <property type="entry name" value="AAA+_ATPase"/>
</dbReference>
<keyword evidence="4 6" id="KW-0067">ATP-binding</keyword>
<keyword evidence="2" id="KW-0677">Repeat</keyword>
<dbReference type="SUPFAM" id="SSF52540">
    <property type="entry name" value="P-loop containing nucleoside triphosphate hydrolases"/>
    <property type="match status" value="2"/>
</dbReference>
<feature type="domain" description="ABC transporter" evidence="5">
    <location>
        <begin position="251"/>
        <end position="496"/>
    </location>
</feature>
<evidence type="ECO:0000313" key="6">
    <source>
        <dbReference type="EMBL" id="MEI4271187.1"/>
    </source>
</evidence>
<dbReference type="CDD" id="cd03216">
    <property type="entry name" value="ABC_Carb_Monos_I"/>
    <property type="match status" value="1"/>
</dbReference>
<dbReference type="SMART" id="SM00382">
    <property type="entry name" value="AAA"/>
    <property type="match status" value="2"/>
</dbReference>
<gene>
    <name evidence="6" type="ORF">TEK04_05590</name>
</gene>
<evidence type="ECO:0000256" key="3">
    <source>
        <dbReference type="ARBA" id="ARBA00022741"/>
    </source>
</evidence>
<dbReference type="Proteomes" id="UP001361570">
    <property type="component" value="Unassembled WGS sequence"/>
</dbReference>
<proteinExistence type="predicted"/>
<evidence type="ECO:0000259" key="5">
    <source>
        <dbReference type="PROSITE" id="PS50893"/>
    </source>
</evidence>
<feature type="domain" description="ABC transporter" evidence="5">
    <location>
        <begin position="3"/>
        <end position="239"/>
    </location>
</feature>
<comment type="caution">
    <text evidence="6">The sequence shown here is derived from an EMBL/GenBank/DDBJ whole genome shotgun (WGS) entry which is preliminary data.</text>
</comment>
<keyword evidence="3" id="KW-0547">Nucleotide-binding</keyword>
<dbReference type="PANTHER" id="PTHR43790">
    <property type="entry name" value="CARBOHYDRATE TRANSPORT ATP-BINDING PROTEIN MG119-RELATED"/>
    <property type="match status" value="1"/>
</dbReference>
<dbReference type="PANTHER" id="PTHR43790:SF9">
    <property type="entry name" value="GALACTOFURANOSE TRANSPORTER ATP-BINDING PROTEIN YTFR"/>
    <property type="match status" value="1"/>
</dbReference>
<dbReference type="InterPro" id="IPR027417">
    <property type="entry name" value="P-loop_NTPase"/>
</dbReference>
<keyword evidence="1" id="KW-0813">Transport</keyword>
<dbReference type="InterPro" id="IPR050107">
    <property type="entry name" value="ABC_carbohydrate_import_ATPase"/>
</dbReference>
<accession>A0ABU8DT43</accession>
<dbReference type="CDD" id="cd03215">
    <property type="entry name" value="ABC_Carb_Monos_II"/>
    <property type="match status" value="1"/>
</dbReference>
<evidence type="ECO:0000256" key="4">
    <source>
        <dbReference type="ARBA" id="ARBA00022840"/>
    </source>
</evidence>
<protein>
    <submittedName>
        <fullName evidence="6">Sugar ABC transporter ATP-binding protein</fullName>
    </submittedName>
</protein>
<keyword evidence="7" id="KW-1185">Reference proteome</keyword>
<reference evidence="6 7" key="1">
    <citation type="submission" date="2024-03" db="EMBL/GenBank/DDBJ databases">
        <title>Draft genome sequence of Klenkia sp. LSe6-5.</title>
        <authorList>
            <person name="Duangmal K."/>
            <person name="Chantavorakit T."/>
        </authorList>
    </citation>
    <scope>NUCLEOTIDE SEQUENCE [LARGE SCALE GENOMIC DNA]</scope>
    <source>
        <strain evidence="6 7">LSe6-5</strain>
    </source>
</reference>
<sequence>MTVSIRGLTKRYGATLALDDVDLDLAAGEVHALLGHNGAGKSTVIKCLGGGTSPTAGTLTVHGTEHRALDPRSSIAAGIAVIYQHLSLIDRLTVTENLFLGQESTTAGVFVRRAEQRARALELLDRVGLTVSPDTPVGELTIGQRQLVEIAKALGRDARLLVLDEPSAALSPVEARRLAGLVGQLKDDGIAILYVTHLLNEVLELADRTTVMRDGRVVWSSPMAGVTKQDLVTAVSGRASAGAAAPAPVTAGADPVLDVRDLRAPGLPGVSLQVRPGEVVGLYGLVGSGRSRLLETLFGRRRATGGTVHVDGVPVRVATPDDALRAGLALVPGDRLQQGLFGSLSSAENTVMRVMSLLARTGWRRRGAERQVFASAAGAFGLRPADPSVAVARLSGGNQQKVLIARWVNDRAGTRVLLLDDPTQGVDVGARAEIYQVVRAVAAEHGIGVLFASNDPDEVVALAHRCLVMRRGEVVDELDMGATTEQTLLDLIHRDLEHTP</sequence>